<keyword evidence="1" id="KW-0687">Ribonucleoprotein</keyword>
<comment type="caution">
    <text evidence="1">The sequence shown here is derived from an EMBL/GenBank/DDBJ whole genome shotgun (WGS) entry which is preliminary data.</text>
</comment>
<sequence length="42" mass="4996">DLAVKFKQLDRHEDKIISRGIQNQKPTELFLFGSEWIPKQKI</sequence>
<keyword evidence="2" id="KW-1185">Reference proteome</keyword>
<reference evidence="1 2" key="1">
    <citation type="submission" date="2016-03" db="EMBL/GenBank/DDBJ databases">
        <title>EvidentialGene: Evidence-directed Construction of Genes on Genomes.</title>
        <authorList>
            <person name="Gilbert D.G."/>
            <person name="Choi J.-H."/>
            <person name="Mockaitis K."/>
            <person name="Colbourne J."/>
            <person name="Pfrender M."/>
        </authorList>
    </citation>
    <scope>NUCLEOTIDE SEQUENCE [LARGE SCALE GENOMIC DNA]</scope>
    <source>
        <strain evidence="1 2">Xinb3</strain>
        <tissue evidence="1">Complete organism</tissue>
    </source>
</reference>
<organism evidence="1 2">
    <name type="scientific">Daphnia magna</name>
    <dbReference type="NCBI Taxonomy" id="35525"/>
    <lineage>
        <taxon>Eukaryota</taxon>
        <taxon>Metazoa</taxon>
        <taxon>Ecdysozoa</taxon>
        <taxon>Arthropoda</taxon>
        <taxon>Crustacea</taxon>
        <taxon>Branchiopoda</taxon>
        <taxon>Diplostraca</taxon>
        <taxon>Cladocera</taxon>
        <taxon>Anomopoda</taxon>
        <taxon>Daphniidae</taxon>
        <taxon>Daphnia</taxon>
    </lineage>
</organism>
<dbReference type="Proteomes" id="UP000076858">
    <property type="component" value="Unassembled WGS sequence"/>
</dbReference>
<dbReference type="EMBL" id="LRGB01016306">
    <property type="protein sequence ID" value="KZR98645.1"/>
    <property type="molecule type" value="Genomic_DNA"/>
</dbReference>
<dbReference type="OrthoDB" id="10254627at2759"/>
<feature type="non-terminal residue" evidence="1">
    <location>
        <position position="1"/>
    </location>
</feature>
<dbReference type="AlphaFoldDB" id="A0A164G878"/>
<protein>
    <submittedName>
        <fullName evidence="1">28S ribosomal protein S9</fullName>
    </submittedName>
</protein>
<proteinExistence type="predicted"/>
<evidence type="ECO:0000313" key="1">
    <source>
        <dbReference type="EMBL" id="KZR98645.1"/>
    </source>
</evidence>
<accession>A0A164G878</accession>
<evidence type="ECO:0000313" key="2">
    <source>
        <dbReference type="Proteomes" id="UP000076858"/>
    </source>
</evidence>
<gene>
    <name evidence="1" type="ORF">APZ42_005838</name>
</gene>
<keyword evidence="1" id="KW-0689">Ribosomal protein</keyword>
<dbReference type="GO" id="GO:0005840">
    <property type="term" value="C:ribosome"/>
    <property type="evidence" value="ECO:0007669"/>
    <property type="project" value="UniProtKB-KW"/>
</dbReference>
<name>A0A164G878_9CRUS</name>